<dbReference type="InterPro" id="IPR012338">
    <property type="entry name" value="Beta-lactam/transpept-like"/>
</dbReference>
<dbReference type="PANTHER" id="PTHR35333:SF4">
    <property type="entry name" value="SLR0121 PROTEIN"/>
    <property type="match status" value="1"/>
</dbReference>
<evidence type="ECO:0000313" key="4">
    <source>
        <dbReference type="Proteomes" id="UP000000343"/>
    </source>
</evidence>
<dbReference type="GO" id="GO:0004180">
    <property type="term" value="F:carboxypeptidase activity"/>
    <property type="evidence" value="ECO:0007669"/>
    <property type="project" value="UniProtKB-KW"/>
</dbReference>
<evidence type="ECO:0000313" key="3">
    <source>
        <dbReference type="EMBL" id="ADW70970.1"/>
    </source>
</evidence>
<dbReference type="RefSeq" id="WP_013572882.1">
    <property type="nucleotide sequence ID" value="NC_015057.1"/>
</dbReference>
<protein>
    <submittedName>
        <fullName evidence="3">Peptidase S11 D-alanyl-D-alanine carboxypeptidase 1</fullName>
    </submittedName>
</protein>
<dbReference type="KEGG" id="acm:AciX9_4191"/>
<keyword evidence="4" id="KW-1185">Reference proteome</keyword>
<reference evidence="4" key="1">
    <citation type="submission" date="2011-01" db="EMBL/GenBank/DDBJ databases">
        <title>Complete sequence of plasmid1 of Acidobacterium sp. MP5ACTX9.</title>
        <authorList>
            <consortium name="US DOE Joint Genome Institute"/>
            <person name="Lucas S."/>
            <person name="Copeland A."/>
            <person name="Lapidus A."/>
            <person name="Cheng J.-F."/>
            <person name="Goodwin L."/>
            <person name="Pitluck S."/>
            <person name="Teshima H."/>
            <person name="Detter J.C."/>
            <person name="Han C."/>
            <person name="Tapia R."/>
            <person name="Land M."/>
            <person name="Hauser L."/>
            <person name="Kyrpides N."/>
            <person name="Ivanova N."/>
            <person name="Ovchinnikova G."/>
            <person name="Pagani I."/>
            <person name="Rawat S.R."/>
            <person name="Mannisto M."/>
            <person name="Haggblom M.M."/>
            <person name="Woyke T."/>
        </authorList>
    </citation>
    <scope>NUCLEOTIDE SEQUENCE [LARGE SCALE GENOMIC DNA]</scope>
    <source>
        <strain evidence="4">MP5ACTX9</strain>
        <plasmid evidence="4">Plasmid pACIX901</plasmid>
    </source>
</reference>
<name>E8X686_GRATM</name>
<keyword evidence="3" id="KW-0378">Hydrolase</keyword>
<dbReference type="Pfam" id="PF13354">
    <property type="entry name" value="Beta-lactamase2"/>
    <property type="match status" value="1"/>
</dbReference>
<dbReference type="GO" id="GO:0030655">
    <property type="term" value="P:beta-lactam antibiotic catabolic process"/>
    <property type="evidence" value="ECO:0007669"/>
    <property type="project" value="InterPro"/>
</dbReference>
<dbReference type="AlphaFoldDB" id="E8X686"/>
<proteinExistence type="predicted"/>
<sequence>MPGPGWYFVWFLMLGSAVAQSTPLEGRLREIAAAHHGKVAVFAENLKTGETVGLDADKVVQTASVIKLTILFDAMEQVRAGKVKLDDAIVLKKSGQVGGSGILQLFDTPLTLTLRDVLMLMITQSDNTGTNLAIDKLGLANINGETRALGLKNTWLYKKVFTPATEPMPADQKIYGLGKTTGREMAKVLERIYKCQFITAPKPGDEALCTEMLGMLNKQGSRDGVPRYLNNDSAVGNKTGALEAVRADAGIVSTKAGPVVMCLFTYENADRRWTADNEGEVTIAKMSKAIVEAWSPEGMDAAGYKVSVGK</sequence>
<dbReference type="InterPro" id="IPR045155">
    <property type="entry name" value="Beta-lactam_cat"/>
</dbReference>
<geneLocation type="plasmid" evidence="3 4">
    <name>pACIX901</name>
</geneLocation>
<dbReference type="GO" id="GO:0008800">
    <property type="term" value="F:beta-lactamase activity"/>
    <property type="evidence" value="ECO:0007669"/>
    <property type="project" value="UniProtKB-EC"/>
</dbReference>
<keyword evidence="3" id="KW-0614">Plasmid</keyword>
<evidence type="ECO:0000259" key="2">
    <source>
        <dbReference type="Pfam" id="PF13354"/>
    </source>
</evidence>
<gene>
    <name evidence="3" type="ordered locus">AciX9_4191</name>
</gene>
<dbReference type="OrthoDB" id="9775096at2"/>
<dbReference type="EMBL" id="CP002481">
    <property type="protein sequence ID" value="ADW70970.1"/>
    <property type="molecule type" value="Genomic_DNA"/>
</dbReference>
<dbReference type="InterPro" id="IPR000871">
    <property type="entry name" value="Beta-lactam_class-A"/>
</dbReference>
<organism evidence="4">
    <name type="scientific">Granulicella tundricola (strain ATCC BAA-1859 / DSM 23138 / MP5ACTX9)</name>
    <dbReference type="NCBI Taxonomy" id="1198114"/>
    <lineage>
        <taxon>Bacteria</taxon>
        <taxon>Pseudomonadati</taxon>
        <taxon>Acidobacteriota</taxon>
        <taxon>Terriglobia</taxon>
        <taxon>Terriglobales</taxon>
        <taxon>Acidobacteriaceae</taxon>
        <taxon>Granulicella</taxon>
    </lineage>
</organism>
<dbReference type="Proteomes" id="UP000000343">
    <property type="component" value="Plasmid pACIX901"/>
</dbReference>
<keyword evidence="3" id="KW-0121">Carboxypeptidase</keyword>
<comment type="catalytic activity">
    <reaction evidence="1">
        <text>a beta-lactam + H2O = a substituted beta-amino acid</text>
        <dbReference type="Rhea" id="RHEA:20401"/>
        <dbReference type="ChEBI" id="CHEBI:15377"/>
        <dbReference type="ChEBI" id="CHEBI:35627"/>
        <dbReference type="ChEBI" id="CHEBI:140347"/>
        <dbReference type="EC" id="3.5.2.6"/>
    </reaction>
</comment>
<feature type="domain" description="Beta-lactamase class A catalytic" evidence="2">
    <location>
        <begin position="41"/>
        <end position="265"/>
    </location>
</feature>
<dbReference type="GO" id="GO:0046677">
    <property type="term" value="P:response to antibiotic"/>
    <property type="evidence" value="ECO:0007669"/>
    <property type="project" value="InterPro"/>
</dbReference>
<accession>E8X686</accession>
<dbReference type="PANTHER" id="PTHR35333">
    <property type="entry name" value="BETA-LACTAMASE"/>
    <property type="match status" value="1"/>
</dbReference>
<dbReference type="HOGENOM" id="CLU_031960_9_2_0"/>
<dbReference type="Gene3D" id="3.40.710.10">
    <property type="entry name" value="DD-peptidase/beta-lactamase superfamily"/>
    <property type="match status" value="1"/>
</dbReference>
<dbReference type="SUPFAM" id="SSF56601">
    <property type="entry name" value="beta-lactamase/transpeptidase-like"/>
    <property type="match status" value="1"/>
</dbReference>
<evidence type="ECO:0000256" key="1">
    <source>
        <dbReference type="ARBA" id="ARBA00001526"/>
    </source>
</evidence>
<keyword evidence="3" id="KW-0645">Protease</keyword>